<evidence type="ECO:0000313" key="1">
    <source>
        <dbReference type="EMBL" id="QNU68295.1"/>
    </source>
</evidence>
<dbReference type="OrthoDB" id="1739544at2"/>
<accession>A0A4U7JJW6</accession>
<dbReference type="EMBL" id="CP061336">
    <property type="protein sequence ID" value="QNU68295.1"/>
    <property type="molecule type" value="Genomic_DNA"/>
</dbReference>
<protein>
    <submittedName>
        <fullName evidence="1">Uncharacterized protein</fullName>
    </submittedName>
</protein>
<dbReference type="RefSeq" id="WP_137696478.1">
    <property type="nucleotide sequence ID" value="NZ_CP061336.1"/>
</dbReference>
<dbReference type="KEGG" id="rher:EHE19_007775"/>
<dbReference type="AlphaFoldDB" id="A0A4U7JJW6"/>
<dbReference type="Proteomes" id="UP000306409">
    <property type="component" value="Chromosome"/>
</dbReference>
<proteinExistence type="predicted"/>
<name>A0A4U7JJW6_9FIRM</name>
<evidence type="ECO:0000313" key="2">
    <source>
        <dbReference type="Proteomes" id="UP000306409"/>
    </source>
</evidence>
<gene>
    <name evidence="1" type="ORF">EHE19_007775</name>
</gene>
<keyword evidence="2" id="KW-1185">Reference proteome</keyword>
<organism evidence="1 2">
    <name type="scientific">Ruminiclostridium herbifermentans</name>
    <dbReference type="NCBI Taxonomy" id="2488810"/>
    <lineage>
        <taxon>Bacteria</taxon>
        <taxon>Bacillati</taxon>
        <taxon>Bacillota</taxon>
        <taxon>Clostridia</taxon>
        <taxon>Eubacteriales</taxon>
        <taxon>Oscillospiraceae</taxon>
        <taxon>Ruminiclostridium</taxon>
    </lineage>
</organism>
<sequence>MSVSISLWSNLQGEIQRFLSSYYQKEYKNDEQVNSWTNEFWNPLESIDMISALMDNYDKYNVTMYIHMENGYLHRITEENYDDVIKGLLELYYLPI</sequence>
<reference evidence="1 2" key="1">
    <citation type="submission" date="2020-09" db="EMBL/GenBank/DDBJ databases">
        <title>Characterization and genome sequencing of Ruminiclostridium sp. nov. MA18.</title>
        <authorList>
            <person name="Rettenmaier R."/>
            <person name="Kowollik M.-L."/>
            <person name="Liebl W."/>
            <person name="Zverlov V."/>
        </authorList>
    </citation>
    <scope>NUCLEOTIDE SEQUENCE [LARGE SCALE GENOMIC DNA]</scope>
    <source>
        <strain evidence="1 2">MA18</strain>
    </source>
</reference>